<dbReference type="AlphaFoldDB" id="A0A084EXN6"/>
<dbReference type="PANTHER" id="PTHR11910">
    <property type="entry name" value="ATP SYNTHASE DELTA CHAIN"/>
    <property type="match status" value="1"/>
</dbReference>
<dbReference type="RefSeq" id="WP_038103019.1">
    <property type="nucleotide sequence ID" value="NZ_JFDP01000061.1"/>
</dbReference>
<keyword evidence="6 7" id="KW-0066">ATP synthesis</keyword>
<name>A0A084EXN6_9BACT</name>
<dbReference type="EMBL" id="JFDP01000061">
    <property type="protein sequence ID" value="KEZ22728.1"/>
    <property type="molecule type" value="Genomic_DNA"/>
</dbReference>
<dbReference type="GO" id="GO:0045259">
    <property type="term" value="C:proton-transporting ATP synthase complex"/>
    <property type="evidence" value="ECO:0007669"/>
    <property type="project" value="UniProtKB-KW"/>
</dbReference>
<reference evidence="8 9" key="1">
    <citation type="submission" date="2014-02" db="EMBL/GenBank/DDBJ databases">
        <title>Genome sequence of Ureaplasma diversum strain 246.</title>
        <authorList>
            <person name="Sirand-Pugnet P."/>
            <person name="Breton M."/>
            <person name="Dordet-Frisoni E."/>
            <person name="Baranowski E."/>
            <person name="Barre A."/>
            <person name="Couture C."/>
            <person name="Dupuy V."/>
            <person name="Gaurivaud P."/>
            <person name="Jacob D."/>
            <person name="Lemaitre C."/>
            <person name="Manso-Silvan L."/>
            <person name="Nikolski M."/>
            <person name="Nouvel L.-X."/>
            <person name="Poumarat F."/>
            <person name="Tardy F."/>
            <person name="Thebault P."/>
            <person name="Theil S."/>
            <person name="Citti C."/>
            <person name="Thiaucourt F."/>
            <person name="Blanchard A."/>
        </authorList>
    </citation>
    <scope>NUCLEOTIDE SEQUENCE [LARGE SCALE GENOMIC DNA]</scope>
    <source>
        <strain evidence="8 9">NCTC 246</strain>
    </source>
</reference>
<dbReference type="SUPFAM" id="SSF47928">
    <property type="entry name" value="N-terminal domain of the delta subunit of the F1F0-ATP synthase"/>
    <property type="match status" value="1"/>
</dbReference>
<dbReference type="NCBIfam" id="TIGR01145">
    <property type="entry name" value="ATP_synt_delta"/>
    <property type="match status" value="1"/>
</dbReference>
<keyword evidence="7" id="KW-0139">CF(1)</keyword>
<comment type="similarity">
    <text evidence="7">Belongs to the ATPase delta chain family.</text>
</comment>
<dbReference type="Pfam" id="PF00213">
    <property type="entry name" value="OSCP"/>
    <property type="match status" value="1"/>
</dbReference>
<keyword evidence="2 7" id="KW-0813">Transport</keyword>
<evidence type="ECO:0000256" key="7">
    <source>
        <dbReference type="HAMAP-Rule" id="MF_01416"/>
    </source>
</evidence>
<keyword evidence="5 7" id="KW-0472">Membrane</keyword>
<keyword evidence="9" id="KW-1185">Reference proteome</keyword>
<organism evidence="8 9">
    <name type="scientific">Ureaplasma diversum NCTC 246</name>
    <dbReference type="NCBI Taxonomy" id="1188241"/>
    <lineage>
        <taxon>Bacteria</taxon>
        <taxon>Bacillati</taxon>
        <taxon>Mycoplasmatota</taxon>
        <taxon>Mycoplasmoidales</taxon>
        <taxon>Mycoplasmoidaceae</taxon>
        <taxon>Ureaplasma</taxon>
    </lineage>
</organism>
<dbReference type="OrthoDB" id="400380at2"/>
<comment type="function">
    <text evidence="7">This protein is part of the stalk that links CF(0) to CF(1). It either transmits conformational changes from CF(0) to CF(1) or is implicated in proton conduction.</text>
</comment>
<comment type="function">
    <text evidence="7">F(1)F(0) ATP synthase produces ATP from ADP in the presence of a proton or sodium gradient. F-type ATPases consist of two structural domains, F(1) containing the extramembraneous catalytic core and F(0) containing the membrane proton channel, linked together by a central stalk and a peripheral stalk. During catalysis, ATP synthesis in the catalytic domain of F(1) is coupled via a rotary mechanism of the central stalk subunits to proton translocation.</text>
</comment>
<keyword evidence="4 7" id="KW-0406">Ion transport</keyword>
<dbReference type="GO" id="GO:0005886">
    <property type="term" value="C:plasma membrane"/>
    <property type="evidence" value="ECO:0007669"/>
    <property type="project" value="UniProtKB-SubCell"/>
</dbReference>
<comment type="subcellular location">
    <subcellularLocation>
        <location evidence="7">Cell membrane</location>
        <topology evidence="7">Peripheral membrane protein</topology>
    </subcellularLocation>
    <subcellularLocation>
        <location evidence="1">Membrane</location>
    </subcellularLocation>
</comment>
<dbReference type="Proteomes" id="UP000028537">
    <property type="component" value="Unassembled WGS sequence"/>
</dbReference>
<evidence type="ECO:0000256" key="2">
    <source>
        <dbReference type="ARBA" id="ARBA00022448"/>
    </source>
</evidence>
<evidence type="ECO:0000256" key="6">
    <source>
        <dbReference type="ARBA" id="ARBA00023310"/>
    </source>
</evidence>
<evidence type="ECO:0000256" key="4">
    <source>
        <dbReference type="ARBA" id="ARBA00023065"/>
    </source>
</evidence>
<evidence type="ECO:0000256" key="1">
    <source>
        <dbReference type="ARBA" id="ARBA00004370"/>
    </source>
</evidence>
<protein>
    <recommendedName>
        <fullName evidence="7">ATP synthase subunit delta</fullName>
    </recommendedName>
    <alternativeName>
        <fullName evidence="7">ATP synthase F(1) sector subunit delta</fullName>
    </alternativeName>
    <alternativeName>
        <fullName evidence="7">F-type ATPase subunit delta</fullName>
        <shortName evidence="7">F-ATPase subunit delta</shortName>
    </alternativeName>
</protein>
<accession>A0A084EXN6</accession>
<gene>
    <name evidence="8" type="primary">atpH-2</name>
    <name evidence="7" type="synonym">atpH</name>
    <name evidence="8" type="ORF">UDIV_4980</name>
</gene>
<dbReference type="GO" id="GO:0046933">
    <property type="term" value="F:proton-transporting ATP synthase activity, rotational mechanism"/>
    <property type="evidence" value="ECO:0007669"/>
    <property type="project" value="UniProtKB-UniRule"/>
</dbReference>
<evidence type="ECO:0000313" key="8">
    <source>
        <dbReference type="EMBL" id="KEZ22728.1"/>
    </source>
</evidence>
<sequence length="176" mass="20261">MKLVKSVEKFAYSIFEIAKEAKKLAKYENDLNILAAVIQEAPNFIDELSDITIDSEFRKNIAKDVFGKEIEQCLLNLIYLLIDRDLFKLFNRIIKKAHDLIGEELGCEDLIITSAFELSPKHIHQIETAYEKKYNKTFRPKVYIDKSILGGVKVNFQSQVADGSIKTKLNQFLLED</sequence>
<dbReference type="eggNOG" id="COG0712">
    <property type="taxonomic scope" value="Bacteria"/>
</dbReference>
<dbReference type="PRINTS" id="PR00125">
    <property type="entry name" value="ATPASEDELTA"/>
</dbReference>
<dbReference type="InterPro" id="IPR026015">
    <property type="entry name" value="ATP_synth_OSCP/delta_N_sf"/>
</dbReference>
<dbReference type="InterPro" id="IPR000711">
    <property type="entry name" value="ATPase_OSCP/dsu"/>
</dbReference>
<comment type="caution">
    <text evidence="8">The sequence shown here is derived from an EMBL/GenBank/DDBJ whole genome shotgun (WGS) entry which is preliminary data.</text>
</comment>
<keyword evidence="7" id="KW-1003">Cell membrane</keyword>
<evidence type="ECO:0000256" key="3">
    <source>
        <dbReference type="ARBA" id="ARBA00022781"/>
    </source>
</evidence>
<dbReference type="Gene3D" id="1.10.520.20">
    <property type="entry name" value="N-terminal domain of the delta subunit of the F1F0-ATP synthase"/>
    <property type="match status" value="1"/>
</dbReference>
<evidence type="ECO:0000313" key="9">
    <source>
        <dbReference type="Proteomes" id="UP000028537"/>
    </source>
</evidence>
<proteinExistence type="inferred from homology"/>
<keyword evidence="3 7" id="KW-0375">Hydrogen ion transport</keyword>
<evidence type="ECO:0000256" key="5">
    <source>
        <dbReference type="ARBA" id="ARBA00023136"/>
    </source>
</evidence>
<dbReference type="HAMAP" id="MF_01416">
    <property type="entry name" value="ATP_synth_delta_bact"/>
    <property type="match status" value="1"/>
</dbReference>